<dbReference type="InterPro" id="IPR036236">
    <property type="entry name" value="Znf_C2H2_sf"/>
</dbReference>
<dbReference type="InterPro" id="IPR013085">
    <property type="entry name" value="U1-CZ_Znf_C2H2"/>
</dbReference>
<keyword evidence="4" id="KW-0862">Zinc</keyword>
<keyword evidence="3" id="KW-0863">Zinc-finger</keyword>
<protein>
    <recommendedName>
        <fullName evidence="6">Matrin-type domain-containing protein</fullName>
    </recommendedName>
</protein>
<feature type="domain" description="Matrin-type" evidence="6">
    <location>
        <begin position="14"/>
        <end position="45"/>
    </location>
</feature>
<dbReference type="PROSITE" id="PS50171">
    <property type="entry name" value="ZF_MATRIN"/>
    <property type="match status" value="1"/>
</dbReference>
<dbReference type="InterPro" id="IPR003604">
    <property type="entry name" value="Matrin/U1-like-C_Znf_C2H2"/>
</dbReference>
<keyword evidence="8" id="KW-1185">Reference proteome</keyword>
<dbReference type="InterPro" id="IPR040023">
    <property type="entry name" value="WBP4"/>
</dbReference>
<dbReference type="PANTHER" id="PTHR13173">
    <property type="entry name" value="WW DOMAIN BINDING PROTEIN 4"/>
    <property type="match status" value="1"/>
</dbReference>
<dbReference type="SMART" id="SM00451">
    <property type="entry name" value="ZnF_U1"/>
    <property type="match status" value="1"/>
</dbReference>
<proteinExistence type="predicted"/>
<dbReference type="InterPro" id="IPR000690">
    <property type="entry name" value="Matrin/U1-C_Znf_C2H2"/>
</dbReference>
<dbReference type="Gene3D" id="3.30.160.60">
    <property type="entry name" value="Classic Zinc Finger"/>
    <property type="match status" value="1"/>
</dbReference>
<sequence length="110" mass="13009">MPCRSEFWKSQPRKFCDFCKCWFGDNKASIDFHERGKNHQENVKRKLDEIRRRGTEQAKQKATREQDFAFMEKAAEAAYQKDLERLGISSGNENIAKEPCKYQARNDIED</sequence>
<evidence type="ECO:0000256" key="3">
    <source>
        <dbReference type="ARBA" id="ARBA00022771"/>
    </source>
</evidence>
<dbReference type="GO" id="GO:0003723">
    <property type="term" value="F:RNA binding"/>
    <property type="evidence" value="ECO:0007669"/>
    <property type="project" value="TreeGrafter"/>
</dbReference>
<name>A0A8C4Q028_EPTBU</name>
<reference evidence="7" key="2">
    <citation type="submission" date="2025-09" db="UniProtKB">
        <authorList>
            <consortium name="Ensembl"/>
        </authorList>
    </citation>
    <scope>IDENTIFICATION</scope>
</reference>
<dbReference type="Proteomes" id="UP000694388">
    <property type="component" value="Unplaced"/>
</dbReference>
<reference evidence="7" key="1">
    <citation type="submission" date="2025-08" db="UniProtKB">
        <authorList>
            <consortium name="Ensembl"/>
        </authorList>
    </citation>
    <scope>IDENTIFICATION</scope>
</reference>
<dbReference type="Pfam" id="PF06220">
    <property type="entry name" value="zf-U1"/>
    <property type="match status" value="1"/>
</dbReference>
<evidence type="ECO:0000313" key="8">
    <source>
        <dbReference type="Proteomes" id="UP000694388"/>
    </source>
</evidence>
<dbReference type="GO" id="GO:0000398">
    <property type="term" value="P:mRNA splicing, via spliceosome"/>
    <property type="evidence" value="ECO:0007669"/>
    <property type="project" value="InterPro"/>
</dbReference>
<keyword evidence="2" id="KW-0479">Metal-binding</keyword>
<dbReference type="OMA" id="AREWHEL"/>
<dbReference type="GO" id="GO:0071011">
    <property type="term" value="C:precatalytic spliceosome"/>
    <property type="evidence" value="ECO:0007669"/>
    <property type="project" value="TreeGrafter"/>
</dbReference>
<dbReference type="GO" id="GO:0008270">
    <property type="term" value="F:zinc ion binding"/>
    <property type="evidence" value="ECO:0007669"/>
    <property type="project" value="UniProtKB-KW"/>
</dbReference>
<dbReference type="SUPFAM" id="SSF57667">
    <property type="entry name" value="beta-beta-alpha zinc fingers"/>
    <property type="match status" value="1"/>
</dbReference>
<organism evidence="7 8">
    <name type="scientific">Eptatretus burgeri</name>
    <name type="common">Inshore hagfish</name>
    <dbReference type="NCBI Taxonomy" id="7764"/>
    <lineage>
        <taxon>Eukaryota</taxon>
        <taxon>Metazoa</taxon>
        <taxon>Chordata</taxon>
        <taxon>Craniata</taxon>
        <taxon>Vertebrata</taxon>
        <taxon>Cyclostomata</taxon>
        <taxon>Myxini</taxon>
        <taxon>Myxiniformes</taxon>
        <taxon>Myxinidae</taxon>
        <taxon>Eptatretinae</taxon>
        <taxon>Eptatretus</taxon>
    </lineage>
</organism>
<dbReference type="PANTHER" id="PTHR13173:SF10">
    <property type="entry name" value="WW DOMAIN-BINDING PROTEIN 4"/>
    <property type="match status" value="1"/>
</dbReference>
<comment type="subcellular location">
    <subcellularLocation>
        <location evidence="1">Nucleus</location>
    </subcellularLocation>
</comment>
<evidence type="ECO:0000256" key="1">
    <source>
        <dbReference type="ARBA" id="ARBA00004123"/>
    </source>
</evidence>
<dbReference type="Ensembl" id="ENSEBUT00000008461.1">
    <property type="protein sequence ID" value="ENSEBUP00000007970.1"/>
    <property type="gene ID" value="ENSEBUG00000005193.1"/>
</dbReference>
<evidence type="ECO:0000256" key="2">
    <source>
        <dbReference type="ARBA" id="ARBA00022723"/>
    </source>
</evidence>
<accession>A0A8C4Q028</accession>
<evidence type="ECO:0000256" key="5">
    <source>
        <dbReference type="ARBA" id="ARBA00023242"/>
    </source>
</evidence>
<evidence type="ECO:0000313" key="7">
    <source>
        <dbReference type="Ensembl" id="ENSEBUP00000007970.1"/>
    </source>
</evidence>
<keyword evidence="5" id="KW-0539">Nucleus</keyword>
<evidence type="ECO:0000259" key="6">
    <source>
        <dbReference type="PROSITE" id="PS50171"/>
    </source>
</evidence>
<evidence type="ECO:0000256" key="4">
    <source>
        <dbReference type="ARBA" id="ARBA00022833"/>
    </source>
</evidence>
<dbReference type="GeneTree" id="ENSGT00390000013956"/>
<dbReference type="AlphaFoldDB" id="A0A8C4Q028"/>